<evidence type="ECO:0000256" key="6">
    <source>
        <dbReference type="SAM" id="Phobius"/>
    </source>
</evidence>
<evidence type="ECO:0000313" key="8">
    <source>
        <dbReference type="EMBL" id="WZB89803.1"/>
    </source>
</evidence>
<accession>A0ABZ2V2A0</accession>
<dbReference type="PANTHER" id="PTHR21266">
    <property type="entry name" value="IRON-SULFUR DOMAIN CONTAINING PROTEIN"/>
    <property type="match status" value="1"/>
</dbReference>
<gene>
    <name evidence="8" type="ORF">WJM97_08960</name>
</gene>
<feature type="transmembrane region" description="Helical" evidence="6">
    <location>
        <begin position="230"/>
        <end position="251"/>
    </location>
</feature>
<keyword evidence="1" id="KW-0001">2Fe-2S</keyword>
<keyword evidence="5" id="KW-0411">Iron-sulfur</keyword>
<proteinExistence type="predicted"/>
<dbReference type="RefSeq" id="WP_353932697.1">
    <property type="nucleotide sequence ID" value="NZ_CP150886.1"/>
</dbReference>
<dbReference type="EMBL" id="CP150886">
    <property type="protein sequence ID" value="WZB89803.1"/>
    <property type="molecule type" value="Genomic_DNA"/>
</dbReference>
<keyword evidence="2" id="KW-0479">Metal-binding</keyword>
<dbReference type="InterPro" id="IPR017941">
    <property type="entry name" value="Rieske_2Fe-2S"/>
</dbReference>
<keyword evidence="6" id="KW-0472">Membrane</keyword>
<keyword evidence="8" id="KW-0223">Dioxygenase</keyword>
<dbReference type="SUPFAM" id="SSF50022">
    <property type="entry name" value="ISP domain"/>
    <property type="match status" value="1"/>
</dbReference>
<dbReference type="Proteomes" id="UP001483337">
    <property type="component" value="Chromosome"/>
</dbReference>
<dbReference type="CDD" id="cd03469">
    <property type="entry name" value="Rieske_RO_Alpha_N"/>
    <property type="match status" value="1"/>
</dbReference>
<evidence type="ECO:0000256" key="5">
    <source>
        <dbReference type="ARBA" id="ARBA00023014"/>
    </source>
</evidence>
<name>A0ABZ2V2A0_9CYAN</name>
<dbReference type="Pfam" id="PF00355">
    <property type="entry name" value="Rieske"/>
    <property type="match status" value="1"/>
</dbReference>
<keyword evidence="3 8" id="KW-0560">Oxidoreductase</keyword>
<dbReference type="SUPFAM" id="SSF55961">
    <property type="entry name" value="Bet v1-like"/>
    <property type="match status" value="1"/>
</dbReference>
<dbReference type="PROSITE" id="PS51296">
    <property type="entry name" value="RIESKE"/>
    <property type="match status" value="1"/>
</dbReference>
<evidence type="ECO:0000256" key="3">
    <source>
        <dbReference type="ARBA" id="ARBA00023002"/>
    </source>
</evidence>
<dbReference type="GO" id="GO:0051213">
    <property type="term" value="F:dioxygenase activity"/>
    <property type="evidence" value="ECO:0007669"/>
    <property type="project" value="UniProtKB-KW"/>
</dbReference>
<evidence type="ECO:0000259" key="7">
    <source>
        <dbReference type="PROSITE" id="PS51296"/>
    </source>
</evidence>
<evidence type="ECO:0000256" key="4">
    <source>
        <dbReference type="ARBA" id="ARBA00023004"/>
    </source>
</evidence>
<dbReference type="PANTHER" id="PTHR21266:SF60">
    <property type="entry name" value="3-KETOSTEROID-9-ALPHA-MONOOXYGENASE, OXYGENASE COMPONENT"/>
    <property type="match status" value="1"/>
</dbReference>
<keyword evidence="6" id="KW-1133">Transmembrane helix</keyword>
<evidence type="ECO:0000256" key="2">
    <source>
        <dbReference type="ARBA" id="ARBA00022723"/>
    </source>
</evidence>
<dbReference type="InterPro" id="IPR050584">
    <property type="entry name" value="Cholesterol_7-desaturase"/>
</dbReference>
<evidence type="ECO:0000313" key="9">
    <source>
        <dbReference type="Proteomes" id="UP001483337"/>
    </source>
</evidence>
<dbReference type="InterPro" id="IPR036922">
    <property type="entry name" value="Rieske_2Fe-2S_sf"/>
</dbReference>
<keyword evidence="9" id="KW-1185">Reference proteome</keyword>
<evidence type="ECO:0000256" key="1">
    <source>
        <dbReference type="ARBA" id="ARBA00022714"/>
    </source>
</evidence>
<dbReference type="EC" id="1.14.13.-" evidence="8"/>
<sequence>MNVNYTNLNYSKKPKVFNRPERFIEGWYWVIPSKKLGVGEIKPVTILGRELVIYRGEDQQVVILDAYCPHFGAHLGEGTVEGNELRCFFHHWKFDAAGFCVEIPCLDEPVKVKTKSWPTGEKYGLVWVWTGETPQQPLPFIPELELDECVSAFGKRLIMNCHPNIFMINAIDTQHFNTVHNLLSEFNFEKQELNENAITFTNTTDESPDSFLIKLIRPFYKKSVNFSLCYWYGMTGFITIGIGILQFNIMFASRIIEAGKAEVMTVFIAKKRQSIVGKLYNILVLWLSQFVIEYFINNDAKILRSIQFKLKSPIDFDQSIIEFVNHLENQKALKWETWYIDRIRDGEMGEIEKRPKREKWNDELVND</sequence>
<protein>
    <submittedName>
        <fullName evidence="8">Aromatic ring-hydroxylating dioxygenase subunit alpha</fullName>
        <ecNumber evidence="8">1.14.13.-</ecNumber>
    </submittedName>
</protein>
<feature type="domain" description="Rieske" evidence="7">
    <location>
        <begin position="27"/>
        <end position="128"/>
    </location>
</feature>
<keyword evidence="4" id="KW-0408">Iron</keyword>
<keyword evidence="6" id="KW-0812">Transmembrane</keyword>
<reference evidence="8 9" key="1">
    <citation type="submission" date="2024-04" db="EMBL/GenBank/DDBJ databases">
        <title>Okeanomitos corallinicola gen. &amp; sp. nov. (Nostocales, Cyanobacteria), a new toxic marine heterocyst-forming cyanobacterium from a coral reef.</title>
        <authorList>
            <person name="Li H."/>
            <person name="Li R."/>
            <person name="Kang J."/>
            <person name="Hii K.S."/>
            <person name="Mohamed H.F."/>
            <person name="Xu X."/>
            <person name="Luo Z."/>
        </authorList>
    </citation>
    <scope>NUCLEOTIDE SEQUENCE [LARGE SCALE GENOMIC DNA]</scope>
    <source>
        <strain evidence="8 9">TIOX110</strain>
    </source>
</reference>
<organism evidence="8 9">
    <name type="scientific">Okeanomitos corallinicola TIOX110</name>
    <dbReference type="NCBI Taxonomy" id="3133117"/>
    <lineage>
        <taxon>Bacteria</taxon>
        <taxon>Bacillati</taxon>
        <taxon>Cyanobacteriota</taxon>
        <taxon>Cyanophyceae</taxon>
        <taxon>Nostocales</taxon>
        <taxon>Aphanizomenonaceae</taxon>
        <taxon>Okeanomitos</taxon>
    </lineage>
</organism>
<dbReference type="Gene3D" id="2.102.10.10">
    <property type="entry name" value="Rieske [2Fe-2S] iron-sulphur domain"/>
    <property type="match status" value="1"/>
</dbReference>